<dbReference type="InterPro" id="IPR012910">
    <property type="entry name" value="Plug_dom"/>
</dbReference>
<feature type="domain" description="TonB-dependent receptor plug" evidence="14">
    <location>
        <begin position="50"/>
        <end position="137"/>
    </location>
</feature>
<dbReference type="EMBL" id="CP065053">
    <property type="protein sequence ID" value="QPI48974.1"/>
    <property type="molecule type" value="Genomic_DNA"/>
</dbReference>
<name>A0AA48WCD6_9BURK</name>
<proteinExistence type="inferred from homology"/>
<protein>
    <submittedName>
        <fullName evidence="15">TonB-dependent receptor</fullName>
    </submittedName>
</protein>
<dbReference type="PROSITE" id="PS01156">
    <property type="entry name" value="TONB_DEPENDENT_REC_2"/>
    <property type="match status" value="1"/>
</dbReference>
<organism evidence="15 16">
    <name type="scientific">Massilia antarctica</name>
    <dbReference type="NCBI Taxonomy" id="2765360"/>
    <lineage>
        <taxon>Bacteria</taxon>
        <taxon>Pseudomonadati</taxon>
        <taxon>Pseudomonadota</taxon>
        <taxon>Betaproteobacteria</taxon>
        <taxon>Burkholderiales</taxon>
        <taxon>Oxalobacteraceae</taxon>
        <taxon>Telluria group</taxon>
        <taxon>Massilia</taxon>
    </lineage>
</organism>
<dbReference type="Pfam" id="PF00593">
    <property type="entry name" value="TonB_dep_Rec_b-barrel"/>
    <property type="match status" value="1"/>
</dbReference>
<accession>A0AA48WCD6</accession>
<keyword evidence="6 12" id="KW-0732">Signal</keyword>
<evidence type="ECO:0000259" key="14">
    <source>
        <dbReference type="Pfam" id="PF07715"/>
    </source>
</evidence>
<gene>
    <name evidence="15" type="ORF">IV454_26375</name>
</gene>
<keyword evidence="16" id="KW-1185">Reference proteome</keyword>
<evidence type="ECO:0000256" key="3">
    <source>
        <dbReference type="ARBA" id="ARBA00022448"/>
    </source>
</evidence>
<dbReference type="Proteomes" id="UP000662888">
    <property type="component" value="Chromosome"/>
</dbReference>
<feature type="domain" description="TonB-dependent receptor-like beta-barrel" evidence="13">
    <location>
        <begin position="200"/>
        <end position="659"/>
    </location>
</feature>
<sequence>MKHYHLPAFLALAGATAGACAQGAPGSAIEARMKVIVTAIGEGWRAPQNGSGDTALLLNTTPGYSVAQAGGVSGLPVVNGLGDDRLKIRIDGMEITPACANHMNAPLSTIDPSQVGHIEVLAGVTPVSAGGDSTGGTVTVKSPAPLFAGQGERLLTSGKLSLSGRSNGEAINASVSASIASDSMSFGYSAAQARGHSYDDGDGQRVLGSLYRSTNQAAVLALRASGQRITVRAGTQRIAYQGFPNQYMDMTGNDGTFANLQWLATFGWGELDTSAYWQNTKHEMGFFTPERPGSMPMLTEGRNTGYALKITMPAGDAAKVRLGHEVHTFRLDDFWPAIPGSMMMGPQTYVNINDGRRDRIALYGEVETRHSARWNSLVGARWESVRMDAGTVQPYASNRMNAADSAAARAFNAAGRRQRDGNLDLTALARFDADANTTFELAAARKTRSPNLYERYAWGRGTMAMTMTNWFGDGNGYVGNIDLKPETAATLGFTAHWHGAGAADWFVKLNPYYNRVRDYIDVDTLGQFNPYMAMGARGALLRFANHDARLHGANLSWRMPLPAGRAAGTLAFTGNAAYTRGKRADGGDLYHIMPLNALLALEHSSGAWSSQVETKVVARKDHADLRRLEPHTAGYALLNARTGYQWRKNVRLSAGVSNLLDRQYADPLGGVYLSGLKMQRGALQPLPGYGRSFELGLTLGF</sequence>
<dbReference type="Gene3D" id="2.40.170.20">
    <property type="entry name" value="TonB-dependent receptor, beta-barrel domain"/>
    <property type="match status" value="1"/>
</dbReference>
<reference evidence="15 16" key="1">
    <citation type="submission" date="2020-11" db="EMBL/GenBank/DDBJ databases">
        <authorList>
            <person name="Sun Q."/>
        </authorList>
    </citation>
    <scope>NUCLEOTIDE SEQUENCE [LARGE SCALE GENOMIC DNA]</scope>
    <source>
        <strain evidence="15 16">P8398</strain>
    </source>
</reference>
<evidence type="ECO:0000256" key="7">
    <source>
        <dbReference type="ARBA" id="ARBA00023077"/>
    </source>
</evidence>
<evidence type="ECO:0000256" key="9">
    <source>
        <dbReference type="ARBA" id="ARBA00023170"/>
    </source>
</evidence>
<dbReference type="PROSITE" id="PS51257">
    <property type="entry name" value="PROKAR_LIPOPROTEIN"/>
    <property type="match status" value="1"/>
</dbReference>
<evidence type="ECO:0000313" key="15">
    <source>
        <dbReference type="EMBL" id="QPI48974.1"/>
    </source>
</evidence>
<keyword evidence="3" id="KW-0813">Transport</keyword>
<evidence type="ECO:0000256" key="6">
    <source>
        <dbReference type="ARBA" id="ARBA00022729"/>
    </source>
</evidence>
<feature type="chain" id="PRO_5047119495" evidence="12">
    <location>
        <begin position="22"/>
        <end position="701"/>
    </location>
</feature>
<evidence type="ECO:0000256" key="4">
    <source>
        <dbReference type="ARBA" id="ARBA00022452"/>
    </source>
</evidence>
<dbReference type="Pfam" id="PF07715">
    <property type="entry name" value="Plug"/>
    <property type="match status" value="1"/>
</dbReference>
<evidence type="ECO:0000256" key="12">
    <source>
        <dbReference type="SAM" id="SignalP"/>
    </source>
</evidence>
<keyword evidence="5" id="KW-0812">Transmembrane</keyword>
<evidence type="ECO:0000256" key="10">
    <source>
        <dbReference type="ARBA" id="ARBA00023237"/>
    </source>
</evidence>
<comment type="subcellular location">
    <subcellularLocation>
        <location evidence="1">Cell outer membrane</location>
        <topology evidence="1">Multi-pass membrane protein</topology>
    </subcellularLocation>
</comment>
<dbReference type="InterPro" id="IPR010917">
    <property type="entry name" value="TonB_rcpt_CS"/>
</dbReference>
<dbReference type="InterPro" id="IPR039426">
    <property type="entry name" value="TonB-dep_rcpt-like"/>
</dbReference>
<dbReference type="Gene3D" id="2.170.130.10">
    <property type="entry name" value="TonB-dependent receptor, plug domain"/>
    <property type="match status" value="1"/>
</dbReference>
<dbReference type="RefSeq" id="WP_206088581.1">
    <property type="nucleotide sequence ID" value="NZ_CP065053.1"/>
</dbReference>
<keyword evidence="10" id="KW-0998">Cell outer membrane</keyword>
<dbReference type="PANTHER" id="PTHR30069">
    <property type="entry name" value="TONB-DEPENDENT OUTER MEMBRANE RECEPTOR"/>
    <property type="match status" value="1"/>
</dbReference>
<dbReference type="InterPro" id="IPR000531">
    <property type="entry name" value="Beta-barrel_TonB"/>
</dbReference>
<evidence type="ECO:0000256" key="11">
    <source>
        <dbReference type="RuleBase" id="RU003357"/>
    </source>
</evidence>
<dbReference type="PANTHER" id="PTHR30069:SF49">
    <property type="entry name" value="OUTER MEMBRANE PROTEIN C"/>
    <property type="match status" value="1"/>
</dbReference>
<evidence type="ECO:0000256" key="1">
    <source>
        <dbReference type="ARBA" id="ARBA00004571"/>
    </source>
</evidence>
<keyword evidence="7 11" id="KW-0798">TonB box</keyword>
<evidence type="ECO:0000256" key="2">
    <source>
        <dbReference type="ARBA" id="ARBA00009810"/>
    </source>
</evidence>
<evidence type="ECO:0000256" key="5">
    <source>
        <dbReference type="ARBA" id="ARBA00022692"/>
    </source>
</evidence>
<comment type="similarity">
    <text evidence="2 11">Belongs to the TonB-dependent receptor family.</text>
</comment>
<keyword evidence="8 11" id="KW-0472">Membrane</keyword>
<evidence type="ECO:0000259" key="13">
    <source>
        <dbReference type="Pfam" id="PF00593"/>
    </source>
</evidence>
<evidence type="ECO:0000256" key="8">
    <source>
        <dbReference type="ARBA" id="ARBA00023136"/>
    </source>
</evidence>
<keyword evidence="4" id="KW-1134">Transmembrane beta strand</keyword>
<dbReference type="InterPro" id="IPR036942">
    <property type="entry name" value="Beta-barrel_TonB_sf"/>
</dbReference>
<dbReference type="InterPro" id="IPR037066">
    <property type="entry name" value="Plug_dom_sf"/>
</dbReference>
<dbReference type="SUPFAM" id="SSF56935">
    <property type="entry name" value="Porins"/>
    <property type="match status" value="1"/>
</dbReference>
<feature type="signal peptide" evidence="12">
    <location>
        <begin position="1"/>
        <end position="21"/>
    </location>
</feature>
<keyword evidence="9 15" id="KW-0675">Receptor</keyword>
<evidence type="ECO:0000313" key="16">
    <source>
        <dbReference type="Proteomes" id="UP000662888"/>
    </source>
</evidence>